<dbReference type="EMBL" id="LAZR01030687">
    <property type="protein sequence ID" value="KKL55861.1"/>
    <property type="molecule type" value="Genomic_DNA"/>
</dbReference>
<accession>A0A0F9DQ08</accession>
<feature type="non-terminal residue" evidence="1">
    <location>
        <position position="1"/>
    </location>
</feature>
<comment type="caution">
    <text evidence="1">The sequence shown here is derived from an EMBL/GenBank/DDBJ whole genome shotgun (WGS) entry which is preliminary data.</text>
</comment>
<sequence length="44" mass="4886">VLKIKDGDLAKNIETAEWGYKLISGVGNMDGKPHILSQSLIWVF</sequence>
<proteinExistence type="predicted"/>
<organism evidence="1">
    <name type="scientific">marine sediment metagenome</name>
    <dbReference type="NCBI Taxonomy" id="412755"/>
    <lineage>
        <taxon>unclassified sequences</taxon>
        <taxon>metagenomes</taxon>
        <taxon>ecological metagenomes</taxon>
    </lineage>
</organism>
<protein>
    <submittedName>
        <fullName evidence="1">Uncharacterized protein</fullName>
    </submittedName>
</protein>
<evidence type="ECO:0000313" key="1">
    <source>
        <dbReference type="EMBL" id="KKL55861.1"/>
    </source>
</evidence>
<gene>
    <name evidence="1" type="ORF">LCGC14_2251150</name>
</gene>
<name>A0A0F9DQ08_9ZZZZ</name>
<dbReference type="AlphaFoldDB" id="A0A0F9DQ08"/>
<reference evidence="1" key="1">
    <citation type="journal article" date="2015" name="Nature">
        <title>Complex archaea that bridge the gap between prokaryotes and eukaryotes.</title>
        <authorList>
            <person name="Spang A."/>
            <person name="Saw J.H."/>
            <person name="Jorgensen S.L."/>
            <person name="Zaremba-Niedzwiedzka K."/>
            <person name="Martijn J."/>
            <person name="Lind A.E."/>
            <person name="van Eijk R."/>
            <person name="Schleper C."/>
            <person name="Guy L."/>
            <person name="Ettema T.J."/>
        </authorList>
    </citation>
    <scope>NUCLEOTIDE SEQUENCE</scope>
</reference>